<dbReference type="InterPro" id="IPR004498">
    <property type="entry name" value="Ribosomal_PrmA_MeTrfase"/>
</dbReference>
<sequence>MTTPIYVGYYFTVTPLQPASDILIAELGAVGFESFVETEEGVEAYIQKQEWNDAILEGIEILSSDNFKITFTYEEIEQVNWNIEWEKNFDPILVDDICSVRAPFHKQPDVKYDILIEPKMSFGTGHHETTHMMIQHILENGFENKTVLDMGCGTGVLAILAEMRGAIAVDAIDIDNWCYVNTMENVTRNLAKKVQVFEGDASLLTGRNYDIIIANINRNILLEDIATYSKCLNTNGQLFLSGFYEEDLEIINAACERNKLKFISSKKRNNWIAASYLLK</sequence>
<gene>
    <name evidence="6" type="primary">prmA</name>
    <name evidence="7" type="ORF">BD809_105128</name>
</gene>
<evidence type="ECO:0000313" key="7">
    <source>
        <dbReference type="EMBL" id="TYP73541.1"/>
    </source>
</evidence>
<dbReference type="PIRSF" id="PIRSF000401">
    <property type="entry name" value="RPL11_MTase"/>
    <property type="match status" value="1"/>
</dbReference>
<accession>A0A5S5C291</accession>
<keyword evidence="3 6" id="KW-0489">Methyltransferase</keyword>
<dbReference type="GO" id="GO:0008276">
    <property type="term" value="F:protein methyltransferase activity"/>
    <property type="evidence" value="ECO:0007669"/>
    <property type="project" value="UniProtKB-UniRule"/>
</dbReference>
<comment type="subcellular location">
    <subcellularLocation>
        <location evidence="6">Cytoplasm</location>
    </subcellularLocation>
</comment>
<comment type="function">
    <text evidence="6">Methylates ribosomal protein L11.</text>
</comment>
<organism evidence="7 8">
    <name type="scientific">Aquimarina intermedia</name>
    <dbReference type="NCBI Taxonomy" id="350814"/>
    <lineage>
        <taxon>Bacteria</taxon>
        <taxon>Pseudomonadati</taxon>
        <taxon>Bacteroidota</taxon>
        <taxon>Flavobacteriia</taxon>
        <taxon>Flavobacteriales</taxon>
        <taxon>Flavobacteriaceae</taxon>
        <taxon>Aquimarina</taxon>
    </lineage>
</organism>
<evidence type="ECO:0000256" key="4">
    <source>
        <dbReference type="ARBA" id="ARBA00022679"/>
    </source>
</evidence>
<dbReference type="AlphaFoldDB" id="A0A5S5C291"/>
<dbReference type="RefSeq" id="WP_148782649.1">
    <property type="nucleotide sequence ID" value="NZ_VNHU01000005.1"/>
</dbReference>
<comment type="caution">
    <text evidence="7">The sequence shown here is derived from an EMBL/GenBank/DDBJ whole genome shotgun (WGS) entry which is preliminary data.</text>
</comment>
<comment type="catalytic activity">
    <reaction evidence="6">
        <text>L-lysyl-[protein] + 3 S-adenosyl-L-methionine = N(6),N(6),N(6)-trimethyl-L-lysyl-[protein] + 3 S-adenosyl-L-homocysteine + 3 H(+)</text>
        <dbReference type="Rhea" id="RHEA:54192"/>
        <dbReference type="Rhea" id="RHEA-COMP:9752"/>
        <dbReference type="Rhea" id="RHEA-COMP:13826"/>
        <dbReference type="ChEBI" id="CHEBI:15378"/>
        <dbReference type="ChEBI" id="CHEBI:29969"/>
        <dbReference type="ChEBI" id="CHEBI:57856"/>
        <dbReference type="ChEBI" id="CHEBI:59789"/>
        <dbReference type="ChEBI" id="CHEBI:61961"/>
    </reaction>
</comment>
<dbReference type="InterPro" id="IPR050078">
    <property type="entry name" value="Ribosomal_L11_MeTrfase_PrmA"/>
</dbReference>
<dbReference type="PANTHER" id="PTHR43648">
    <property type="entry name" value="ELECTRON TRANSFER FLAVOPROTEIN BETA SUBUNIT LYSINE METHYLTRANSFERASE"/>
    <property type="match status" value="1"/>
</dbReference>
<dbReference type="Gene3D" id="3.40.50.150">
    <property type="entry name" value="Vaccinia Virus protein VP39"/>
    <property type="match status" value="1"/>
</dbReference>
<feature type="binding site" evidence="6">
    <location>
        <position position="215"/>
    </location>
    <ligand>
        <name>S-adenosyl-L-methionine</name>
        <dbReference type="ChEBI" id="CHEBI:59789"/>
    </ligand>
</feature>
<keyword evidence="8" id="KW-1185">Reference proteome</keyword>
<keyword evidence="7" id="KW-0687">Ribonucleoprotein</keyword>
<dbReference type="SUPFAM" id="SSF53335">
    <property type="entry name" value="S-adenosyl-L-methionine-dependent methyltransferases"/>
    <property type="match status" value="1"/>
</dbReference>
<reference evidence="7 8" key="1">
    <citation type="submission" date="2019-07" db="EMBL/GenBank/DDBJ databases">
        <title>Genomic Encyclopedia of Archaeal and Bacterial Type Strains, Phase II (KMG-II): from individual species to whole genera.</title>
        <authorList>
            <person name="Goeker M."/>
        </authorList>
    </citation>
    <scope>NUCLEOTIDE SEQUENCE [LARGE SCALE GENOMIC DNA]</scope>
    <source>
        <strain evidence="7 8">DSM 17527</strain>
    </source>
</reference>
<dbReference type="GO" id="GO:0005737">
    <property type="term" value="C:cytoplasm"/>
    <property type="evidence" value="ECO:0007669"/>
    <property type="project" value="UniProtKB-SubCell"/>
</dbReference>
<proteinExistence type="inferred from homology"/>
<name>A0A5S5C291_9FLAO</name>
<dbReference type="EMBL" id="VNHU01000005">
    <property type="protein sequence ID" value="TYP73541.1"/>
    <property type="molecule type" value="Genomic_DNA"/>
</dbReference>
<evidence type="ECO:0000256" key="2">
    <source>
        <dbReference type="ARBA" id="ARBA00022490"/>
    </source>
</evidence>
<keyword evidence="5 6" id="KW-0949">S-adenosyl-L-methionine</keyword>
<dbReference type="EC" id="2.1.1.-" evidence="6"/>
<dbReference type="OrthoDB" id="9785995at2"/>
<dbReference type="GO" id="GO:0032259">
    <property type="term" value="P:methylation"/>
    <property type="evidence" value="ECO:0007669"/>
    <property type="project" value="UniProtKB-KW"/>
</dbReference>
<evidence type="ECO:0000256" key="3">
    <source>
        <dbReference type="ARBA" id="ARBA00022603"/>
    </source>
</evidence>
<dbReference type="NCBIfam" id="NF001785">
    <property type="entry name" value="PRK00517.2-2"/>
    <property type="match status" value="1"/>
</dbReference>
<keyword evidence="7" id="KW-0689">Ribosomal protein</keyword>
<dbReference type="PANTHER" id="PTHR43648:SF1">
    <property type="entry name" value="ELECTRON TRANSFER FLAVOPROTEIN BETA SUBUNIT LYSINE METHYLTRANSFERASE"/>
    <property type="match status" value="1"/>
</dbReference>
<keyword evidence="4 6" id="KW-0808">Transferase</keyword>
<evidence type="ECO:0000256" key="1">
    <source>
        <dbReference type="ARBA" id="ARBA00009741"/>
    </source>
</evidence>
<evidence type="ECO:0000256" key="5">
    <source>
        <dbReference type="ARBA" id="ARBA00022691"/>
    </source>
</evidence>
<keyword evidence="2 6" id="KW-0963">Cytoplasm</keyword>
<dbReference type="Proteomes" id="UP000324376">
    <property type="component" value="Unassembled WGS sequence"/>
</dbReference>
<dbReference type="CDD" id="cd02440">
    <property type="entry name" value="AdoMet_MTases"/>
    <property type="match status" value="1"/>
</dbReference>
<dbReference type="InterPro" id="IPR029063">
    <property type="entry name" value="SAM-dependent_MTases_sf"/>
</dbReference>
<evidence type="ECO:0000313" key="8">
    <source>
        <dbReference type="Proteomes" id="UP000324376"/>
    </source>
</evidence>
<protein>
    <recommendedName>
        <fullName evidence="6">Ribosomal protein L11 methyltransferase</fullName>
        <shortName evidence="6">L11 Mtase</shortName>
        <ecNumber evidence="6">2.1.1.-</ecNumber>
    </recommendedName>
</protein>
<feature type="binding site" evidence="6">
    <location>
        <position position="173"/>
    </location>
    <ligand>
        <name>S-adenosyl-L-methionine</name>
        <dbReference type="ChEBI" id="CHEBI:59789"/>
    </ligand>
</feature>
<dbReference type="Pfam" id="PF06325">
    <property type="entry name" value="PrmA"/>
    <property type="match status" value="1"/>
</dbReference>
<feature type="binding site" evidence="6">
    <location>
        <position position="130"/>
    </location>
    <ligand>
        <name>S-adenosyl-L-methionine</name>
        <dbReference type="ChEBI" id="CHEBI:59789"/>
    </ligand>
</feature>
<dbReference type="GO" id="GO:0005840">
    <property type="term" value="C:ribosome"/>
    <property type="evidence" value="ECO:0007669"/>
    <property type="project" value="UniProtKB-KW"/>
</dbReference>
<dbReference type="HAMAP" id="MF_00735">
    <property type="entry name" value="Methyltr_PrmA"/>
    <property type="match status" value="1"/>
</dbReference>
<comment type="similarity">
    <text evidence="1 6">Belongs to the methyltransferase superfamily. PrmA family.</text>
</comment>
<feature type="binding site" evidence="6">
    <location>
        <position position="151"/>
    </location>
    <ligand>
        <name>S-adenosyl-L-methionine</name>
        <dbReference type="ChEBI" id="CHEBI:59789"/>
    </ligand>
</feature>
<evidence type="ECO:0000256" key="6">
    <source>
        <dbReference type="HAMAP-Rule" id="MF_00735"/>
    </source>
</evidence>